<keyword evidence="12" id="KW-0539">Nucleus</keyword>
<dbReference type="GO" id="GO:0030674">
    <property type="term" value="F:protein-macromolecule adaptor activity"/>
    <property type="evidence" value="ECO:0007669"/>
    <property type="project" value="TreeGrafter"/>
</dbReference>
<comment type="subcellular location">
    <subcellularLocation>
        <location evidence="1">Nucleus membrane</location>
        <topology evidence="1">Multi-pass membrane protein</topology>
    </subcellularLocation>
    <subcellularLocation>
        <location evidence="2">Nucleus</location>
        <location evidence="2">Nuclear pore complex</location>
    </subcellularLocation>
</comment>
<keyword evidence="9" id="KW-0811">Translocation</keyword>
<evidence type="ECO:0000256" key="11">
    <source>
        <dbReference type="ARBA" id="ARBA00023136"/>
    </source>
</evidence>
<feature type="transmembrane region" description="Helical" evidence="13">
    <location>
        <begin position="104"/>
        <end position="124"/>
    </location>
</feature>
<keyword evidence="7" id="KW-0653">Protein transport</keyword>
<evidence type="ECO:0000256" key="4">
    <source>
        <dbReference type="ARBA" id="ARBA00022448"/>
    </source>
</evidence>
<evidence type="ECO:0000313" key="14">
    <source>
        <dbReference type="EMBL" id="CAA7043109.1"/>
    </source>
</evidence>
<dbReference type="GO" id="GO:0031965">
    <property type="term" value="C:nuclear membrane"/>
    <property type="evidence" value="ECO:0007669"/>
    <property type="project" value="UniProtKB-SubCell"/>
</dbReference>
<sequence>MPSPLVPETVVNHRFAAFLIWQSIPSSAIFLFFNLLLFFTSSVVSFLLTFLVFQASQLLFSVSLALLSSLTPDSPLYPLQFGIGLLRNFSDPEFRRRARVSLRIALFVSATSLAGFCSTAVFCLSSDSYGAIGRIGFRGFVTGLLYAVLFVLKQRWVLEFPIIQRPPFFSFKIGLPSALTQALKLSGVLYVLSTIMLLFLLDWSGGLVSVSRFLGEQVLTYAGSFCLILSWEVTHHIHQVLHTKRFAFAPPKGSAAAETNPSEPLLAALEGSSPGSLEQSLAYLDLYTVSQNNVDTWRRAAFFEESSETYKRVITLCLRPLQELASKLSSGLDHTTFTEKGYQTPPQTPTESYIDPKFGESLKSFQLYAWCAQTTASLTSISHKEDRLGVAQLSGGNADVVSTLLSLLLAVETFLGKKTNLQSPQQLMGPANIKWATSGMVRKDVKPVVKRRSGALYSYAYAASDVLRISIYQILSTFRDEMLNSDKTGILGRDWIGSKKPPFGTNEMLLQKLKLFLDFQA</sequence>
<comment type="similarity">
    <text evidence="3">Belongs to the NDC1 family.</text>
</comment>
<dbReference type="PANTHER" id="PTHR13269:SF6">
    <property type="entry name" value="NUCLEOPORIN NDC1"/>
    <property type="match status" value="1"/>
</dbReference>
<dbReference type="AlphaFoldDB" id="A0A6D2K140"/>
<dbReference type="InterPro" id="IPR019049">
    <property type="entry name" value="Nucleoporin_prot_Ndc1/Nup"/>
</dbReference>
<evidence type="ECO:0008006" key="16">
    <source>
        <dbReference type="Google" id="ProtNLM"/>
    </source>
</evidence>
<keyword evidence="5 13" id="KW-0812">Transmembrane</keyword>
<evidence type="ECO:0000256" key="5">
    <source>
        <dbReference type="ARBA" id="ARBA00022692"/>
    </source>
</evidence>
<evidence type="ECO:0000256" key="6">
    <source>
        <dbReference type="ARBA" id="ARBA00022816"/>
    </source>
</evidence>
<evidence type="ECO:0000256" key="13">
    <source>
        <dbReference type="SAM" id="Phobius"/>
    </source>
</evidence>
<keyword evidence="6" id="KW-0509">mRNA transport</keyword>
<dbReference type="GO" id="GO:0051028">
    <property type="term" value="P:mRNA transport"/>
    <property type="evidence" value="ECO:0007669"/>
    <property type="project" value="UniProtKB-KW"/>
</dbReference>
<keyword evidence="4" id="KW-0813">Transport</keyword>
<dbReference type="Proteomes" id="UP000467841">
    <property type="component" value="Unassembled WGS sequence"/>
</dbReference>
<organism evidence="14 15">
    <name type="scientific">Microthlaspi erraticum</name>
    <dbReference type="NCBI Taxonomy" id="1685480"/>
    <lineage>
        <taxon>Eukaryota</taxon>
        <taxon>Viridiplantae</taxon>
        <taxon>Streptophyta</taxon>
        <taxon>Embryophyta</taxon>
        <taxon>Tracheophyta</taxon>
        <taxon>Spermatophyta</taxon>
        <taxon>Magnoliopsida</taxon>
        <taxon>eudicotyledons</taxon>
        <taxon>Gunneridae</taxon>
        <taxon>Pentapetalae</taxon>
        <taxon>rosids</taxon>
        <taxon>malvids</taxon>
        <taxon>Brassicales</taxon>
        <taxon>Brassicaceae</taxon>
        <taxon>Coluteocarpeae</taxon>
        <taxon>Microthlaspi</taxon>
    </lineage>
</organism>
<evidence type="ECO:0000256" key="3">
    <source>
        <dbReference type="ARBA" id="ARBA00005760"/>
    </source>
</evidence>
<keyword evidence="15" id="KW-1185">Reference proteome</keyword>
<dbReference type="PANTHER" id="PTHR13269">
    <property type="entry name" value="NUCLEOPORIN NDC1"/>
    <property type="match status" value="1"/>
</dbReference>
<name>A0A6D2K140_9BRAS</name>
<gene>
    <name evidence="14" type="ORF">MERR_LOCUS30344</name>
</gene>
<dbReference type="GO" id="GO:0006999">
    <property type="term" value="P:nuclear pore organization"/>
    <property type="evidence" value="ECO:0007669"/>
    <property type="project" value="TreeGrafter"/>
</dbReference>
<comment type="caution">
    <text evidence="14">The sequence shown here is derived from an EMBL/GenBank/DDBJ whole genome shotgun (WGS) entry which is preliminary data.</text>
</comment>
<dbReference type="GO" id="GO:0070762">
    <property type="term" value="C:nuclear pore transmembrane ring"/>
    <property type="evidence" value="ECO:0007669"/>
    <property type="project" value="TreeGrafter"/>
</dbReference>
<feature type="transmembrane region" description="Helical" evidence="13">
    <location>
        <begin position="178"/>
        <end position="201"/>
    </location>
</feature>
<dbReference type="GO" id="GO:0015031">
    <property type="term" value="P:protein transport"/>
    <property type="evidence" value="ECO:0007669"/>
    <property type="project" value="UniProtKB-KW"/>
</dbReference>
<evidence type="ECO:0000256" key="10">
    <source>
        <dbReference type="ARBA" id="ARBA00023132"/>
    </source>
</evidence>
<keyword evidence="8 13" id="KW-1133">Transmembrane helix</keyword>
<evidence type="ECO:0000313" key="15">
    <source>
        <dbReference type="Proteomes" id="UP000467841"/>
    </source>
</evidence>
<dbReference type="OrthoDB" id="67850at2759"/>
<feature type="transmembrane region" description="Helical" evidence="13">
    <location>
        <begin position="136"/>
        <end position="158"/>
    </location>
</feature>
<dbReference type="Pfam" id="PF09531">
    <property type="entry name" value="Ndc1_Nup"/>
    <property type="match status" value="1"/>
</dbReference>
<proteinExistence type="inferred from homology"/>
<dbReference type="EMBL" id="CACVBM020001274">
    <property type="protein sequence ID" value="CAA7043109.1"/>
    <property type="molecule type" value="Genomic_DNA"/>
</dbReference>
<keyword evidence="10" id="KW-0906">Nuclear pore complex</keyword>
<accession>A0A6D2K140</accession>
<evidence type="ECO:0000256" key="8">
    <source>
        <dbReference type="ARBA" id="ARBA00022989"/>
    </source>
</evidence>
<evidence type="ECO:0000256" key="7">
    <source>
        <dbReference type="ARBA" id="ARBA00022927"/>
    </source>
</evidence>
<evidence type="ECO:0000256" key="2">
    <source>
        <dbReference type="ARBA" id="ARBA00004567"/>
    </source>
</evidence>
<reference evidence="14" key="1">
    <citation type="submission" date="2020-01" db="EMBL/GenBank/DDBJ databases">
        <authorList>
            <person name="Mishra B."/>
        </authorList>
    </citation>
    <scope>NUCLEOTIDE SEQUENCE [LARGE SCALE GENOMIC DNA]</scope>
</reference>
<keyword evidence="11 13" id="KW-0472">Membrane</keyword>
<evidence type="ECO:0000256" key="9">
    <source>
        <dbReference type="ARBA" id="ARBA00023010"/>
    </source>
</evidence>
<evidence type="ECO:0000256" key="12">
    <source>
        <dbReference type="ARBA" id="ARBA00023242"/>
    </source>
</evidence>
<protein>
    <recommendedName>
        <fullName evidence="16">Nucleoporin NDC1</fullName>
    </recommendedName>
</protein>
<evidence type="ECO:0000256" key="1">
    <source>
        <dbReference type="ARBA" id="ARBA00004232"/>
    </source>
</evidence>